<dbReference type="CDD" id="cd00093">
    <property type="entry name" value="HTH_XRE"/>
    <property type="match status" value="1"/>
</dbReference>
<dbReference type="GO" id="GO:0003677">
    <property type="term" value="F:DNA binding"/>
    <property type="evidence" value="ECO:0007669"/>
    <property type="project" value="InterPro"/>
</dbReference>
<dbReference type="AlphaFoldDB" id="A0AAP2GU19"/>
<dbReference type="InterPro" id="IPR001387">
    <property type="entry name" value="Cro/C1-type_HTH"/>
</dbReference>
<dbReference type="RefSeq" id="WP_254083815.1">
    <property type="nucleotide sequence ID" value="NZ_JAHESE010000005.1"/>
</dbReference>
<dbReference type="Proteomes" id="UP001319080">
    <property type="component" value="Unassembled WGS sequence"/>
</dbReference>
<reference evidence="2 3" key="1">
    <citation type="submission" date="2021-05" db="EMBL/GenBank/DDBJ databases">
        <title>A Polyphasic approach of four new species of the genus Ohtaekwangia: Ohtaekwangia histidinii sp. nov., Ohtaekwangia cretensis sp. nov., Ohtaekwangia indiensis sp. nov., Ohtaekwangia reichenbachii sp. nov. from diverse environment.</title>
        <authorList>
            <person name="Octaviana S."/>
        </authorList>
    </citation>
    <scope>NUCLEOTIDE SEQUENCE [LARGE SCALE GENOMIC DNA]</scope>
    <source>
        <strain evidence="2 3">PWU5</strain>
    </source>
</reference>
<sequence>MKEEEILLQQFGTRVARIFKDLRKQKGLPSYESFAFVHDIPRAQYWRVEDGKSNLTLRTIAKLLAIHNLTIDEFAGLLANDQEQTP</sequence>
<keyword evidence="3" id="KW-1185">Reference proteome</keyword>
<dbReference type="EMBL" id="JAHESE010000005">
    <property type="protein sequence ID" value="MBT1708225.1"/>
    <property type="molecule type" value="Genomic_DNA"/>
</dbReference>
<dbReference type="SUPFAM" id="SSF47413">
    <property type="entry name" value="lambda repressor-like DNA-binding domains"/>
    <property type="match status" value="1"/>
</dbReference>
<evidence type="ECO:0000313" key="2">
    <source>
        <dbReference type="EMBL" id="MBT1708225.1"/>
    </source>
</evidence>
<gene>
    <name evidence="2" type="ORF">KK062_08320</name>
</gene>
<proteinExistence type="predicted"/>
<dbReference type="SMART" id="SM00530">
    <property type="entry name" value="HTH_XRE"/>
    <property type="match status" value="1"/>
</dbReference>
<feature type="domain" description="HTH cro/C1-type" evidence="1">
    <location>
        <begin position="39"/>
        <end position="74"/>
    </location>
</feature>
<dbReference type="InterPro" id="IPR010982">
    <property type="entry name" value="Lambda_DNA-bd_dom_sf"/>
</dbReference>
<comment type="caution">
    <text evidence="2">The sequence shown here is derived from an EMBL/GenBank/DDBJ whole genome shotgun (WGS) entry which is preliminary data.</text>
</comment>
<name>A0AAP2GU19_9BACT</name>
<dbReference type="PROSITE" id="PS50943">
    <property type="entry name" value="HTH_CROC1"/>
    <property type="match status" value="1"/>
</dbReference>
<organism evidence="2 3">
    <name type="scientific">Dawidia cretensis</name>
    <dbReference type="NCBI Taxonomy" id="2782350"/>
    <lineage>
        <taxon>Bacteria</taxon>
        <taxon>Pseudomonadati</taxon>
        <taxon>Bacteroidota</taxon>
        <taxon>Cytophagia</taxon>
        <taxon>Cytophagales</taxon>
        <taxon>Chryseotaleaceae</taxon>
        <taxon>Dawidia</taxon>
    </lineage>
</organism>
<evidence type="ECO:0000313" key="3">
    <source>
        <dbReference type="Proteomes" id="UP001319080"/>
    </source>
</evidence>
<dbReference type="Gene3D" id="1.10.260.40">
    <property type="entry name" value="lambda repressor-like DNA-binding domains"/>
    <property type="match status" value="1"/>
</dbReference>
<accession>A0AAP2GU19</accession>
<evidence type="ECO:0000259" key="1">
    <source>
        <dbReference type="PROSITE" id="PS50943"/>
    </source>
</evidence>
<protein>
    <submittedName>
        <fullName evidence="2">Helix-turn-helix domain-containing protein</fullName>
    </submittedName>
</protein>